<evidence type="ECO:0000256" key="16">
    <source>
        <dbReference type="SAM" id="Phobius"/>
    </source>
</evidence>
<dbReference type="SUPFAM" id="SSF158855">
    <property type="entry name" value="Lipase chaperone-like"/>
    <property type="match status" value="1"/>
</dbReference>
<evidence type="ECO:0000256" key="9">
    <source>
        <dbReference type="ARBA" id="ARBA00022989"/>
    </source>
</evidence>
<keyword evidence="6" id="KW-0997">Cell inner membrane</keyword>
<evidence type="ECO:0000313" key="17">
    <source>
        <dbReference type="EMBL" id="MFK4754220.1"/>
    </source>
</evidence>
<evidence type="ECO:0000256" key="3">
    <source>
        <dbReference type="ARBA" id="ARBA00010358"/>
    </source>
</evidence>
<evidence type="ECO:0000256" key="12">
    <source>
        <dbReference type="ARBA" id="ARBA00023186"/>
    </source>
</evidence>
<comment type="subcellular location">
    <subcellularLocation>
        <location evidence="2">Cell inner membrane</location>
        <topology evidence="2">Single-pass membrane protein</topology>
        <orientation evidence="2">Periplasmic side</orientation>
    </subcellularLocation>
</comment>
<keyword evidence="12" id="KW-0143">Chaperone</keyword>
<protein>
    <recommendedName>
        <fullName evidence="4">Lipase chaperone</fullName>
    </recommendedName>
    <alternativeName>
        <fullName evidence="15">Lipase foldase</fullName>
    </alternativeName>
    <alternativeName>
        <fullName evidence="13">Lipase helper protein</fullName>
    </alternativeName>
    <alternativeName>
        <fullName evidence="14">Lipase modulator</fullName>
    </alternativeName>
</protein>
<evidence type="ECO:0000256" key="1">
    <source>
        <dbReference type="ARBA" id="ARBA00003280"/>
    </source>
</evidence>
<reference evidence="17 18" key="1">
    <citation type="submission" date="2024-03" db="EMBL/GenBank/DDBJ databases">
        <title>High-quality draft genome sequence of Oceanobacter sp. wDCs-4.</title>
        <authorList>
            <person name="Dong C."/>
        </authorList>
    </citation>
    <scope>NUCLEOTIDE SEQUENCE [LARGE SCALE GENOMIC DNA]</scope>
    <source>
        <strain evidence="18">wDCs-4</strain>
    </source>
</reference>
<evidence type="ECO:0000256" key="6">
    <source>
        <dbReference type="ARBA" id="ARBA00022519"/>
    </source>
</evidence>
<evidence type="ECO:0000256" key="5">
    <source>
        <dbReference type="ARBA" id="ARBA00022475"/>
    </source>
</evidence>
<comment type="caution">
    <text evidence="17">The sequence shown here is derived from an EMBL/GenBank/DDBJ whole genome shotgun (WGS) entry which is preliminary data.</text>
</comment>
<keyword evidence="8" id="KW-0442">Lipid degradation</keyword>
<evidence type="ECO:0000256" key="4">
    <source>
        <dbReference type="ARBA" id="ARBA00019692"/>
    </source>
</evidence>
<dbReference type="EMBL" id="JBBKTX010000026">
    <property type="protein sequence ID" value="MFK4754220.1"/>
    <property type="molecule type" value="Genomic_DNA"/>
</dbReference>
<feature type="transmembrane region" description="Helical" evidence="16">
    <location>
        <begin position="21"/>
        <end position="41"/>
    </location>
</feature>
<proteinExistence type="inferred from homology"/>
<keyword evidence="9 16" id="KW-1133">Transmembrane helix</keyword>
<keyword evidence="10" id="KW-0443">Lipid metabolism</keyword>
<evidence type="ECO:0000256" key="7">
    <source>
        <dbReference type="ARBA" id="ARBA00022692"/>
    </source>
</evidence>
<name>A0ABW8NMK2_9GAMM</name>
<organism evidence="17 18">
    <name type="scientific">Oceanobacter antarcticus</name>
    <dbReference type="NCBI Taxonomy" id="3133425"/>
    <lineage>
        <taxon>Bacteria</taxon>
        <taxon>Pseudomonadati</taxon>
        <taxon>Pseudomonadota</taxon>
        <taxon>Gammaproteobacteria</taxon>
        <taxon>Oceanospirillales</taxon>
        <taxon>Oceanospirillaceae</taxon>
        <taxon>Oceanobacter</taxon>
    </lineage>
</organism>
<accession>A0ABW8NMK2</accession>
<evidence type="ECO:0000256" key="14">
    <source>
        <dbReference type="ARBA" id="ARBA00031542"/>
    </source>
</evidence>
<evidence type="ECO:0000256" key="2">
    <source>
        <dbReference type="ARBA" id="ARBA00004383"/>
    </source>
</evidence>
<dbReference type="Proteomes" id="UP001620597">
    <property type="component" value="Unassembled WGS sequence"/>
</dbReference>
<evidence type="ECO:0000256" key="8">
    <source>
        <dbReference type="ARBA" id="ARBA00022963"/>
    </source>
</evidence>
<comment type="function">
    <text evidence="1">May be involved in the folding of the extracellular lipase during its passage through the periplasm.</text>
</comment>
<evidence type="ECO:0000256" key="10">
    <source>
        <dbReference type="ARBA" id="ARBA00023098"/>
    </source>
</evidence>
<keyword evidence="5" id="KW-1003">Cell membrane</keyword>
<comment type="similarity">
    <text evidence="3">Belongs to the lipase chaperone family.</text>
</comment>
<keyword evidence="11 16" id="KW-0472">Membrane</keyword>
<evidence type="ECO:0000313" key="18">
    <source>
        <dbReference type="Proteomes" id="UP001620597"/>
    </source>
</evidence>
<keyword evidence="18" id="KW-1185">Reference proteome</keyword>
<dbReference type="Pfam" id="PF03280">
    <property type="entry name" value="Lipase_chap"/>
    <property type="match status" value="1"/>
</dbReference>
<sequence>MAEPGSNSPSQRPFLYRLRHPIVAAWGIFAALLLAGVWWLAGSGAWSPETVRVQSAAAVAAADAVSGMAVPSSAAPLQTSTRREILPDAVALGLATFRGAAPDGRLHVDGANQLIIDRQLRYWLDSWLSVQGELSLEQVLELITERMNQLPDPGRTEALALLDAYLGYRNQLASYDDRTGRSLTSGDLEALQQRLDWTERLRLQWFTAAVSQAFFAQDDILDQRFLAQQALRQAAHTNAHTNTEDDSNSTMVLEQQLQALEQQLAPELQQARSQSRRLITLQQGEQQLARQGADSDTLQQWRSAQFGEQAAQRLAVLDQQRQLWQQRLQDYATLSGKLSGKLSGQLSGQQGEQALARYRTEHFTTTEQKRLKAALQLLP</sequence>
<gene>
    <name evidence="17" type="ORF">WG929_17545</name>
</gene>
<dbReference type="RefSeq" id="WP_416207142.1">
    <property type="nucleotide sequence ID" value="NZ_JBBKTX010000026.1"/>
</dbReference>
<evidence type="ECO:0000256" key="13">
    <source>
        <dbReference type="ARBA" id="ARBA00030948"/>
    </source>
</evidence>
<keyword evidence="7 16" id="KW-0812">Transmembrane</keyword>
<dbReference type="InterPro" id="IPR004961">
    <property type="entry name" value="Lipase_chaperone"/>
</dbReference>
<evidence type="ECO:0000256" key="15">
    <source>
        <dbReference type="ARBA" id="ARBA00033028"/>
    </source>
</evidence>
<evidence type="ECO:0000256" key="11">
    <source>
        <dbReference type="ARBA" id="ARBA00023136"/>
    </source>
</evidence>